<proteinExistence type="inferred from homology"/>
<dbReference type="InterPro" id="IPR014722">
    <property type="entry name" value="Rib_uL2_dom2"/>
</dbReference>
<dbReference type="InterPro" id="IPR012340">
    <property type="entry name" value="NA-bd_OB-fold"/>
</dbReference>
<dbReference type="GeneID" id="7837917"/>
<dbReference type="NCBIfam" id="TIGR00037">
    <property type="entry name" value="eIF_5A"/>
    <property type="match status" value="1"/>
</dbReference>
<dbReference type="HOGENOM" id="CLU_026826_4_0_1"/>
<dbReference type="InterPro" id="IPR008991">
    <property type="entry name" value="Translation_prot_SH3-like_sf"/>
</dbReference>
<keyword evidence="6" id="KW-0648">Protein biosynthesis</keyword>
<dbReference type="SMART" id="SM01376">
    <property type="entry name" value="eIF-5a"/>
    <property type="match status" value="1"/>
</dbReference>
<organism evidence="9 10">
    <name type="scientific">Tetrahymena thermophila (strain SB210)</name>
    <dbReference type="NCBI Taxonomy" id="312017"/>
    <lineage>
        <taxon>Eukaryota</taxon>
        <taxon>Sar</taxon>
        <taxon>Alveolata</taxon>
        <taxon>Ciliophora</taxon>
        <taxon>Intramacronucleata</taxon>
        <taxon>Oligohymenophorea</taxon>
        <taxon>Hymenostomatida</taxon>
        <taxon>Tetrahymenina</taxon>
        <taxon>Tetrahymenidae</taxon>
        <taxon>Tetrahymena</taxon>
    </lineage>
</organism>
<keyword evidence="9" id="KW-0396">Initiation factor</keyword>
<evidence type="ECO:0000256" key="7">
    <source>
        <dbReference type="ARBA" id="ARBA00023071"/>
    </source>
</evidence>
<evidence type="ECO:0000256" key="4">
    <source>
        <dbReference type="ARBA" id="ARBA00022768"/>
    </source>
</evidence>
<dbReference type="GO" id="GO:0045905">
    <property type="term" value="P:positive regulation of translational termination"/>
    <property type="evidence" value="ECO:0007669"/>
    <property type="project" value="InterPro"/>
</dbReference>
<evidence type="ECO:0000256" key="6">
    <source>
        <dbReference type="ARBA" id="ARBA00022917"/>
    </source>
</evidence>
<dbReference type="InParanoid" id="Q228L0"/>
<evidence type="ECO:0000256" key="5">
    <source>
        <dbReference type="ARBA" id="ARBA00022884"/>
    </source>
</evidence>
<dbReference type="FunFam" id="2.30.30.30:FF:000007">
    <property type="entry name" value="Eukaryotic translation initiation factor 5A"/>
    <property type="match status" value="1"/>
</dbReference>
<dbReference type="KEGG" id="tet:TTHERM_01542770"/>
<dbReference type="InterPro" id="IPR020189">
    <property type="entry name" value="IF5A_C"/>
</dbReference>
<evidence type="ECO:0000313" key="9">
    <source>
        <dbReference type="EMBL" id="EAR81726.2"/>
    </source>
</evidence>
<dbReference type="GO" id="GO:0003723">
    <property type="term" value="F:RNA binding"/>
    <property type="evidence" value="ECO:0007669"/>
    <property type="project" value="UniProtKB-KW"/>
</dbReference>
<dbReference type="GO" id="GO:0003743">
    <property type="term" value="F:translation initiation factor activity"/>
    <property type="evidence" value="ECO:0007669"/>
    <property type="project" value="UniProtKB-KW"/>
</dbReference>
<dbReference type="GO" id="GO:0003746">
    <property type="term" value="F:translation elongation factor activity"/>
    <property type="evidence" value="ECO:0007669"/>
    <property type="project" value="UniProtKB-KW"/>
</dbReference>
<dbReference type="Proteomes" id="UP000009168">
    <property type="component" value="Unassembled WGS sequence"/>
</dbReference>
<dbReference type="FunFam" id="2.40.50.140:FF:000034">
    <property type="entry name" value="Eukaryotic translation initiation factor 5A"/>
    <property type="match status" value="1"/>
</dbReference>
<dbReference type="SUPFAM" id="SSF50104">
    <property type="entry name" value="Translation proteins SH3-like domain"/>
    <property type="match status" value="1"/>
</dbReference>
<dbReference type="AlphaFoldDB" id="Q228L0"/>
<dbReference type="InterPro" id="IPR048670">
    <property type="entry name" value="IF5A-like_N"/>
</dbReference>
<dbReference type="InterPro" id="IPR001884">
    <property type="entry name" value="IF5A-like"/>
</dbReference>
<comment type="subcellular location">
    <subcellularLocation>
        <location evidence="1">Cytoplasm</location>
    </subcellularLocation>
</comment>
<keyword evidence="3" id="KW-0963">Cytoplasm</keyword>
<evidence type="ECO:0000259" key="8">
    <source>
        <dbReference type="SMART" id="SM01376"/>
    </source>
</evidence>
<dbReference type="Gene3D" id="2.30.30.30">
    <property type="match status" value="1"/>
</dbReference>
<dbReference type="SUPFAM" id="SSF50249">
    <property type="entry name" value="Nucleic acid-binding proteins"/>
    <property type="match status" value="1"/>
</dbReference>
<dbReference type="GO" id="GO:0005737">
    <property type="term" value="C:cytoplasm"/>
    <property type="evidence" value="ECO:0007669"/>
    <property type="project" value="UniProtKB-SubCell"/>
</dbReference>
<accession>Q228L0</accession>
<dbReference type="FunCoup" id="Q228L0">
    <property type="interactions" value="252"/>
</dbReference>
<dbReference type="STRING" id="312017.Q228L0"/>
<evidence type="ECO:0000313" key="10">
    <source>
        <dbReference type="Proteomes" id="UP000009168"/>
    </source>
</evidence>
<name>Q228L0_TETTS</name>
<dbReference type="GO" id="GO:0043022">
    <property type="term" value="F:ribosome binding"/>
    <property type="evidence" value="ECO:0007669"/>
    <property type="project" value="InterPro"/>
</dbReference>
<comment type="similarity">
    <text evidence="2">Belongs to the eIF-5A family.</text>
</comment>
<dbReference type="CDD" id="cd04468">
    <property type="entry name" value="S1_eIF5A"/>
    <property type="match status" value="1"/>
</dbReference>
<dbReference type="GO" id="GO:0045901">
    <property type="term" value="P:positive regulation of translational elongation"/>
    <property type="evidence" value="ECO:0007669"/>
    <property type="project" value="InterPro"/>
</dbReference>
<sequence length="194" mass="22230">MLIFDIIFHIIKIIQINKTNKLLLKLLKAKLKIKTFQMSDYEHYDQGESGSSLTYPMQAGNVQKNGYAMLRGFPCRVTEMTTCKAGKHGHEKDTIIGINIFSGKKYEDSCPTSHNMEIPFVKKHEFQLIDISDDDYLTLLLENGEIKEDLKLPDDEPQLVEKLRADFDSQKDILVSIISAMGQEKVISYRELVN</sequence>
<protein>
    <submittedName>
        <fullName evidence="9">Eukaryotic translation initiation factor 5A</fullName>
    </submittedName>
</protein>
<dbReference type="EMBL" id="GG662862">
    <property type="protein sequence ID" value="EAR81726.2"/>
    <property type="molecule type" value="Genomic_DNA"/>
</dbReference>
<dbReference type="Pfam" id="PF01287">
    <property type="entry name" value="eIF-5a"/>
    <property type="match status" value="1"/>
</dbReference>
<keyword evidence="4" id="KW-0251">Elongation factor</keyword>
<keyword evidence="7" id="KW-0385">Hypusine</keyword>
<dbReference type="Gene3D" id="2.40.50.140">
    <property type="entry name" value="Nucleic acid-binding proteins"/>
    <property type="match status" value="1"/>
</dbReference>
<evidence type="ECO:0000256" key="1">
    <source>
        <dbReference type="ARBA" id="ARBA00004496"/>
    </source>
</evidence>
<keyword evidence="10" id="KW-1185">Reference proteome</keyword>
<keyword evidence="5" id="KW-0694">RNA-binding</keyword>
<gene>
    <name evidence="9" type="ORF">TTHERM_01542770</name>
</gene>
<dbReference type="RefSeq" id="XP_001029389.2">
    <property type="nucleotide sequence ID" value="XM_001029389.2"/>
</dbReference>
<reference evidence="10" key="1">
    <citation type="journal article" date="2006" name="PLoS Biol.">
        <title>Macronuclear genome sequence of the ciliate Tetrahymena thermophila, a model eukaryote.</title>
        <authorList>
            <person name="Eisen J.A."/>
            <person name="Coyne R.S."/>
            <person name="Wu M."/>
            <person name="Wu D."/>
            <person name="Thiagarajan M."/>
            <person name="Wortman J.R."/>
            <person name="Badger J.H."/>
            <person name="Ren Q."/>
            <person name="Amedeo P."/>
            <person name="Jones K.M."/>
            <person name="Tallon L.J."/>
            <person name="Delcher A.L."/>
            <person name="Salzberg S.L."/>
            <person name="Silva J.C."/>
            <person name="Haas B.J."/>
            <person name="Majoros W.H."/>
            <person name="Farzad M."/>
            <person name="Carlton J.M."/>
            <person name="Smith R.K. Jr."/>
            <person name="Garg J."/>
            <person name="Pearlman R.E."/>
            <person name="Karrer K.M."/>
            <person name="Sun L."/>
            <person name="Manning G."/>
            <person name="Elde N.C."/>
            <person name="Turkewitz A.P."/>
            <person name="Asai D.J."/>
            <person name="Wilkes D.E."/>
            <person name="Wang Y."/>
            <person name="Cai H."/>
            <person name="Collins K."/>
            <person name="Stewart B.A."/>
            <person name="Lee S.R."/>
            <person name="Wilamowska K."/>
            <person name="Weinberg Z."/>
            <person name="Ruzzo W.L."/>
            <person name="Wloga D."/>
            <person name="Gaertig J."/>
            <person name="Frankel J."/>
            <person name="Tsao C.-C."/>
            <person name="Gorovsky M.A."/>
            <person name="Keeling P.J."/>
            <person name="Waller R.F."/>
            <person name="Patron N.J."/>
            <person name="Cherry J.M."/>
            <person name="Stover N.A."/>
            <person name="Krieger C.J."/>
            <person name="del Toro C."/>
            <person name="Ryder H.F."/>
            <person name="Williamson S.C."/>
            <person name="Barbeau R.A."/>
            <person name="Hamilton E.P."/>
            <person name="Orias E."/>
        </authorList>
    </citation>
    <scope>NUCLEOTIDE SEQUENCE [LARGE SCALE GENOMIC DNA]</scope>
    <source>
        <strain evidence="10">SB210</strain>
    </source>
</reference>
<dbReference type="OrthoDB" id="436535at2759"/>
<evidence type="ECO:0000256" key="2">
    <source>
        <dbReference type="ARBA" id="ARBA00006016"/>
    </source>
</evidence>
<feature type="domain" description="Translation initiation factor 5A C-terminal" evidence="8">
    <location>
        <begin position="120"/>
        <end position="190"/>
    </location>
</feature>
<dbReference type="PANTHER" id="PTHR11673">
    <property type="entry name" value="TRANSLATION INITIATION FACTOR 5A FAMILY MEMBER"/>
    <property type="match status" value="1"/>
</dbReference>
<dbReference type="Pfam" id="PF21485">
    <property type="entry name" value="IF5A-like_N"/>
    <property type="match status" value="1"/>
</dbReference>
<evidence type="ECO:0000256" key="3">
    <source>
        <dbReference type="ARBA" id="ARBA00022490"/>
    </source>
</evidence>